<evidence type="ECO:0000313" key="3">
    <source>
        <dbReference type="Proteomes" id="UP000027586"/>
    </source>
</evidence>
<dbReference type="AlphaFoldDB" id="A0A068S0J1"/>
<evidence type="ECO:0000259" key="1">
    <source>
        <dbReference type="Pfam" id="PF09511"/>
    </source>
</evidence>
<name>A0A068S0J1_9FUNG</name>
<dbReference type="OrthoDB" id="276239at2759"/>
<dbReference type="VEuPathDB" id="FungiDB:LCOR_06634.1"/>
<dbReference type="STRING" id="1263082.A0A068S0J1"/>
<sequence>MDIPILAPSSRDHDTVDKLHDLEERDRRKVRSKVFNVRDTSTTWRSWTVRENIYKKNRNGLPTQARGLFTLDDVNAQYPIAVRGYDKFFNLHETDSTQWPSLKSDTKGPYYATAKENGCIIFIGALNASTVVVTSKHTLPIPQDDPTMHGGVGYRWLLQHLGSVNLKESDLAAWIYKHKVTLVAELCDDQFEEHVLRYDPKESGLYLHGINYNTSALRTLEFEKVQEIARRFGFRSIDYDKYDSLDQVKALADQIGESGKYKNRDIEGIVIRCKRDDKDFFFKIKNDHYLLFREYREITKSMIDVKDGQVSLKKEGKSPRCSYEKSVYYVQWLQMQIKEHPEWFKEYKNNKGILDVRERFEKFWDSGELHKLKGGDPIDIIDKSKRDAWK</sequence>
<dbReference type="PANTHER" id="PTHR32004">
    <property type="entry name" value="TRNA LIGASE"/>
    <property type="match status" value="1"/>
</dbReference>
<protein>
    <submittedName>
        <fullName evidence="2">Trna ligase</fullName>
    </submittedName>
</protein>
<dbReference type="EMBL" id="CBTN010000030">
    <property type="protein sequence ID" value="CDH55495.1"/>
    <property type="molecule type" value="Genomic_DNA"/>
</dbReference>
<organism evidence="2 3">
    <name type="scientific">Lichtheimia corymbifera JMRC:FSU:9682</name>
    <dbReference type="NCBI Taxonomy" id="1263082"/>
    <lineage>
        <taxon>Eukaryota</taxon>
        <taxon>Fungi</taxon>
        <taxon>Fungi incertae sedis</taxon>
        <taxon>Mucoromycota</taxon>
        <taxon>Mucoromycotina</taxon>
        <taxon>Mucoromycetes</taxon>
        <taxon>Mucorales</taxon>
        <taxon>Lichtheimiaceae</taxon>
        <taxon>Lichtheimia</taxon>
    </lineage>
</organism>
<dbReference type="GO" id="GO:0005634">
    <property type="term" value="C:nucleus"/>
    <property type="evidence" value="ECO:0007669"/>
    <property type="project" value="TreeGrafter"/>
</dbReference>
<dbReference type="InterPro" id="IPR019039">
    <property type="entry name" value="T4-Rnl1-like_N"/>
</dbReference>
<proteinExistence type="predicted"/>
<dbReference type="PANTHER" id="PTHR32004:SF1">
    <property type="entry name" value="TRNA LIGASE"/>
    <property type="match status" value="1"/>
</dbReference>
<gene>
    <name evidence="2" type="ORF">LCOR_06634.1</name>
</gene>
<accession>A0A068S0J1</accession>
<reference evidence="2" key="1">
    <citation type="submission" date="2013-08" db="EMBL/GenBank/DDBJ databases">
        <title>Gene expansion shapes genome architecture in the human pathogen Lichtheimia corymbifera: an evolutionary genomics analysis in the ancient terrestrial Mucorales (Mucoromycotina).</title>
        <authorList>
            <person name="Schwartze V.U."/>
            <person name="Winter S."/>
            <person name="Shelest E."/>
            <person name="Marcet-Houben M."/>
            <person name="Horn F."/>
            <person name="Wehner S."/>
            <person name="Hoffmann K."/>
            <person name="Riege K."/>
            <person name="Sammeth M."/>
            <person name="Nowrousian M."/>
            <person name="Valiante V."/>
            <person name="Linde J."/>
            <person name="Jacobsen I.D."/>
            <person name="Marz M."/>
            <person name="Brakhage A.A."/>
            <person name="Gabaldon T."/>
            <person name="Bocker S."/>
            <person name="Voigt K."/>
        </authorList>
    </citation>
    <scope>NUCLEOTIDE SEQUENCE [LARGE SCALE GENOMIC DNA]</scope>
    <source>
        <strain evidence="2">FSU 9682</strain>
    </source>
</reference>
<keyword evidence="3" id="KW-1185">Reference proteome</keyword>
<evidence type="ECO:0000313" key="2">
    <source>
        <dbReference type="EMBL" id="CDH55495.1"/>
    </source>
</evidence>
<comment type="caution">
    <text evidence="2">The sequence shown here is derived from an EMBL/GenBank/DDBJ whole genome shotgun (WGS) entry which is preliminary data.</text>
</comment>
<keyword evidence="2" id="KW-0436">Ligase</keyword>
<dbReference type="Pfam" id="PF09511">
    <property type="entry name" value="RNA_lig_T4_1"/>
    <property type="match status" value="1"/>
</dbReference>
<feature type="domain" description="T4 RNA ligase 1-like N-terminal" evidence="1">
    <location>
        <begin position="64"/>
        <end position="287"/>
    </location>
</feature>
<dbReference type="GO" id="GO:0003972">
    <property type="term" value="F:RNA ligase (ATP) activity"/>
    <property type="evidence" value="ECO:0007669"/>
    <property type="project" value="TreeGrafter"/>
</dbReference>
<dbReference type="Proteomes" id="UP000027586">
    <property type="component" value="Unassembled WGS sequence"/>
</dbReference>
<dbReference type="GO" id="GO:0006388">
    <property type="term" value="P:tRNA splicing, via endonucleolytic cleavage and ligation"/>
    <property type="evidence" value="ECO:0007669"/>
    <property type="project" value="TreeGrafter"/>
</dbReference>